<feature type="region of interest" description="Disordered" evidence="1">
    <location>
        <begin position="14"/>
        <end position="42"/>
    </location>
</feature>
<dbReference type="Proteomes" id="UP001454036">
    <property type="component" value="Unassembled WGS sequence"/>
</dbReference>
<protein>
    <submittedName>
        <fullName evidence="2">Uncharacterized protein</fullName>
    </submittedName>
</protein>
<evidence type="ECO:0000313" key="2">
    <source>
        <dbReference type="EMBL" id="GAA0184912.1"/>
    </source>
</evidence>
<proteinExistence type="predicted"/>
<dbReference type="AlphaFoldDB" id="A0AAV3RUG9"/>
<comment type="caution">
    <text evidence="2">The sequence shown here is derived from an EMBL/GenBank/DDBJ whole genome shotgun (WGS) entry which is preliminary data.</text>
</comment>
<dbReference type="EMBL" id="BAABME010012261">
    <property type="protein sequence ID" value="GAA0184912.1"/>
    <property type="molecule type" value="Genomic_DNA"/>
</dbReference>
<gene>
    <name evidence="2" type="ORF">LIER_32200</name>
</gene>
<organism evidence="2 3">
    <name type="scientific">Lithospermum erythrorhizon</name>
    <name type="common">Purple gromwell</name>
    <name type="synonym">Lithospermum officinale var. erythrorhizon</name>
    <dbReference type="NCBI Taxonomy" id="34254"/>
    <lineage>
        <taxon>Eukaryota</taxon>
        <taxon>Viridiplantae</taxon>
        <taxon>Streptophyta</taxon>
        <taxon>Embryophyta</taxon>
        <taxon>Tracheophyta</taxon>
        <taxon>Spermatophyta</taxon>
        <taxon>Magnoliopsida</taxon>
        <taxon>eudicotyledons</taxon>
        <taxon>Gunneridae</taxon>
        <taxon>Pentapetalae</taxon>
        <taxon>asterids</taxon>
        <taxon>lamiids</taxon>
        <taxon>Boraginales</taxon>
        <taxon>Boraginaceae</taxon>
        <taxon>Boraginoideae</taxon>
        <taxon>Lithospermeae</taxon>
        <taxon>Lithospermum</taxon>
    </lineage>
</organism>
<name>A0AAV3RUG9_LITER</name>
<reference evidence="2 3" key="1">
    <citation type="submission" date="2024-01" db="EMBL/GenBank/DDBJ databases">
        <title>The complete chloroplast genome sequence of Lithospermum erythrorhizon: insights into the phylogenetic relationship among Boraginaceae species and the maternal lineages of purple gromwells.</title>
        <authorList>
            <person name="Okada T."/>
            <person name="Watanabe K."/>
        </authorList>
    </citation>
    <scope>NUCLEOTIDE SEQUENCE [LARGE SCALE GENOMIC DNA]</scope>
</reference>
<evidence type="ECO:0000256" key="1">
    <source>
        <dbReference type="SAM" id="MobiDB-lite"/>
    </source>
</evidence>
<evidence type="ECO:0000313" key="3">
    <source>
        <dbReference type="Proteomes" id="UP001454036"/>
    </source>
</evidence>
<feature type="compositionally biased region" description="Basic and acidic residues" evidence="1">
    <location>
        <begin position="19"/>
        <end position="42"/>
    </location>
</feature>
<accession>A0AAV3RUG9</accession>
<sequence>MGSCTLRLQSNINRAHCSPGEDRGDKCVNKGGETKEREGSWSDSWRRRIVRHVEGNPQRRQGLNIGVSNGEETYRLENSAVSLEVQRHGASVRPVSGKGNGIRLMLGKPWECTLGLRMGCEPVGHH</sequence>
<keyword evidence="3" id="KW-1185">Reference proteome</keyword>